<keyword evidence="3 7" id="KW-0064">Aspartyl protease</keyword>
<dbReference type="EMBL" id="JABCIY010000019">
    <property type="protein sequence ID" value="KAF7197050.1"/>
    <property type="molecule type" value="Genomic_DNA"/>
</dbReference>
<evidence type="ECO:0000256" key="5">
    <source>
        <dbReference type="PIRSR" id="PIRSR601461-1"/>
    </source>
</evidence>
<evidence type="ECO:0000259" key="9">
    <source>
        <dbReference type="PROSITE" id="PS51767"/>
    </source>
</evidence>
<evidence type="ECO:0000256" key="8">
    <source>
        <dbReference type="SAM" id="SignalP"/>
    </source>
</evidence>
<dbReference type="InterPro" id="IPR033121">
    <property type="entry name" value="PEPTIDASE_A1"/>
</dbReference>
<dbReference type="PROSITE" id="PS51767">
    <property type="entry name" value="PEPTIDASE_A1"/>
    <property type="match status" value="1"/>
</dbReference>
<keyword evidence="11" id="KW-1185">Reference proteome</keyword>
<evidence type="ECO:0000313" key="11">
    <source>
        <dbReference type="Proteomes" id="UP000660729"/>
    </source>
</evidence>
<dbReference type="PROSITE" id="PS00141">
    <property type="entry name" value="ASP_PROTEASE"/>
    <property type="match status" value="2"/>
</dbReference>
<dbReference type="AlphaFoldDB" id="A0A8H6VMB4"/>
<dbReference type="InterPro" id="IPR001461">
    <property type="entry name" value="Aspartic_peptidase_A1"/>
</dbReference>
<dbReference type="SUPFAM" id="SSF50630">
    <property type="entry name" value="Acid proteases"/>
    <property type="match status" value="1"/>
</dbReference>
<feature type="chain" id="PRO_5034551277" evidence="8">
    <location>
        <begin position="16"/>
        <end position="443"/>
    </location>
</feature>
<evidence type="ECO:0000256" key="6">
    <source>
        <dbReference type="PIRSR" id="PIRSR601461-2"/>
    </source>
</evidence>
<reference evidence="10" key="1">
    <citation type="submission" date="2020-04" db="EMBL/GenBank/DDBJ databases">
        <title>Draft genome resource of the tomato pathogen Pseudocercospora fuligena.</title>
        <authorList>
            <person name="Zaccaron A."/>
        </authorList>
    </citation>
    <scope>NUCLEOTIDE SEQUENCE</scope>
    <source>
        <strain evidence="10">PF001</strain>
    </source>
</reference>
<sequence length="443" mass="47292">MKAAVILSLGALALAAPTQDESQGTKIPFARKRHQHVKKADGGLDLNWFMGTLKYTVLKYNKGFALPDIVNKANLVFKRDTNAEEKLTDFTEGQEDELYYGAGTVGSANQVFQFDFDTGSSDTFVPGPKCGTAQGCSGTTKYNQGGQDEHNTTTVTYGSGQVSGENYYDSVTVAGLTATHQNIISLTQAQGFSGTGSDSLMGMAFQSIANSKQPPFFFTLVNQKKVNPTEFSFYLGRQKSGTQGLSEMTLGGRDSSRYTGAFTPVPVTSQTYWQVAIDGATVGSNPTLPTTQGQAAIDTGTTLIIAPTLAATSIFAQIPGSIPLPLGVGVPLITLFAYPCASSPKVALKFAGKNFAINPLDFNFGTVTEDVALNLGIDLSKITNQLCIAGIAGADLDPTEELYVVGDTFLKNWYSTYQKIQERPTWTEASVHFNSAPSPLRSS</sequence>
<gene>
    <name evidence="10" type="ORF">HII31_01475</name>
</gene>
<dbReference type="InterPro" id="IPR001969">
    <property type="entry name" value="Aspartic_peptidase_AS"/>
</dbReference>
<keyword evidence="4 7" id="KW-0378">Hydrolase</keyword>
<feature type="signal peptide" evidence="8">
    <location>
        <begin position="1"/>
        <end position="15"/>
    </location>
</feature>
<keyword evidence="8" id="KW-0732">Signal</keyword>
<evidence type="ECO:0000256" key="2">
    <source>
        <dbReference type="ARBA" id="ARBA00022670"/>
    </source>
</evidence>
<accession>A0A8H6VMB4</accession>
<evidence type="ECO:0000256" key="7">
    <source>
        <dbReference type="RuleBase" id="RU000454"/>
    </source>
</evidence>
<feature type="disulfide bond" evidence="6">
    <location>
        <begin position="130"/>
        <end position="136"/>
    </location>
</feature>
<dbReference type="PANTHER" id="PTHR47966">
    <property type="entry name" value="BETA-SITE APP-CLEAVING ENZYME, ISOFORM A-RELATED"/>
    <property type="match status" value="1"/>
</dbReference>
<dbReference type="Pfam" id="PF00026">
    <property type="entry name" value="Asp"/>
    <property type="match status" value="1"/>
</dbReference>
<feature type="active site" evidence="5">
    <location>
        <position position="298"/>
    </location>
</feature>
<dbReference type="PRINTS" id="PR00792">
    <property type="entry name" value="PEPSIN"/>
</dbReference>
<dbReference type="Proteomes" id="UP000660729">
    <property type="component" value="Unassembled WGS sequence"/>
</dbReference>
<organism evidence="10 11">
    <name type="scientific">Pseudocercospora fuligena</name>
    <dbReference type="NCBI Taxonomy" id="685502"/>
    <lineage>
        <taxon>Eukaryota</taxon>
        <taxon>Fungi</taxon>
        <taxon>Dikarya</taxon>
        <taxon>Ascomycota</taxon>
        <taxon>Pezizomycotina</taxon>
        <taxon>Dothideomycetes</taxon>
        <taxon>Dothideomycetidae</taxon>
        <taxon>Mycosphaerellales</taxon>
        <taxon>Mycosphaerellaceae</taxon>
        <taxon>Pseudocercospora</taxon>
    </lineage>
</organism>
<comment type="caution">
    <text evidence="10">The sequence shown here is derived from an EMBL/GenBank/DDBJ whole genome shotgun (WGS) entry which is preliminary data.</text>
</comment>
<dbReference type="OrthoDB" id="660550at2759"/>
<feature type="active site" evidence="5">
    <location>
        <position position="117"/>
    </location>
</feature>
<evidence type="ECO:0000313" key="10">
    <source>
        <dbReference type="EMBL" id="KAF7197050.1"/>
    </source>
</evidence>
<dbReference type="GO" id="GO:0004190">
    <property type="term" value="F:aspartic-type endopeptidase activity"/>
    <property type="evidence" value="ECO:0007669"/>
    <property type="project" value="UniProtKB-KW"/>
</dbReference>
<evidence type="ECO:0000256" key="4">
    <source>
        <dbReference type="ARBA" id="ARBA00022801"/>
    </source>
</evidence>
<dbReference type="InterPro" id="IPR034164">
    <property type="entry name" value="Pepsin-like_dom"/>
</dbReference>
<evidence type="ECO:0000256" key="1">
    <source>
        <dbReference type="ARBA" id="ARBA00007447"/>
    </source>
</evidence>
<dbReference type="PANTHER" id="PTHR47966:SF57">
    <property type="entry name" value="PEPTIDASE A1 DOMAIN-CONTAINING PROTEIN"/>
    <property type="match status" value="1"/>
</dbReference>
<feature type="domain" description="Peptidase A1" evidence="9">
    <location>
        <begin position="99"/>
        <end position="429"/>
    </location>
</feature>
<proteinExistence type="inferred from homology"/>
<dbReference type="CDD" id="cd05471">
    <property type="entry name" value="pepsin_like"/>
    <property type="match status" value="1"/>
</dbReference>
<name>A0A8H6VMB4_9PEZI</name>
<dbReference type="InterPro" id="IPR021109">
    <property type="entry name" value="Peptidase_aspartic_dom_sf"/>
</dbReference>
<keyword evidence="2 7" id="KW-0645">Protease</keyword>
<dbReference type="Gene3D" id="2.40.70.10">
    <property type="entry name" value="Acid Proteases"/>
    <property type="match status" value="2"/>
</dbReference>
<dbReference type="FunFam" id="2.40.70.10:FF:000115">
    <property type="entry name" value="Lysosomal aspartic protease"/>
    <property type="match status" value="1"/>
</dbReference>
<evidence type="ECO:0000256" key="3">
    <source>
        <dbReference type="ARBA" id="ARBA00022750"/>
    </source>
</evidence>
<protein>
    <submittedName>
        <fullName evidence="10">Aspartic protease</fullName>
    </submittedName>
</protein>
<comment type="similarity">
    <text evidence="1 7">Belongs to the peptidase A1 family.</text>
</comment>
<keyword evidence="6" id="KW-1015">Disulfide bond</keyword>
<dbReference type="GO" id="GO:0006508">
    <property type="term" value="P:proteolysis"/>
    <property type="evidence" value="ECO:0007669"/>
    <property type="project" value="UniProtKB-KW"/>
</dbReference>